<reference evidence="1 2" key="1">
    <citation type="submission" date="2007-11" db="EMBL/GenBank/DDBJ databases">
        <title>Complete sequence of chromosome of Shewanella baltica OS195.</title>
        <authorList>
            <consortium name="US DOE Joint Genome Institute"/>
            <person name="Copeland A."/>
            <person name="Lucas S."/>
            <person name="Lapidus A."/>
            <person name="Barry K."/>
            <person name="Glavina del Rio T."/>
            <person name="Dalin E."/>
            <person name="Tice H."/>
            <person name="Pitluck S."/>
            <person name="Chain P."/>
            <person name="Malfatti S."/>
            <person name="Shin M."/>
            <person name="Vergez L."/>
            <person name="Schmutz J."/>
            <person name="Larimer F."/>
            <person name="Land M."/>
            <person name="Hauser L."/>
            <person name="Kyrpides N."/>
            <person name="Kim E."/>
            <person name="Brettar I."/>
            <person name="Rodrigues J."/>
            <person name="Konstantinidis K."/>
            <person name="Klappenbach J."/>
            <person name="Hofle M."/>
            <person name="Tiedje J."/>
            <person name="Richardson P."/>
        </authorList>
    </citation>
    <scope>NUCLEOTIDE SEQUENCE [LARGE SCALE GENOMIC DNA]</scope>
    <source>
        <strain evidence="1 2">OS195</strain>
    </source>
</reference>
<gene>
    <name evidence="1" type="ordered locus">Sbal195_4248</name>
</gene>
<dbReference type="EMBL" id="CP000891">
    <property type="protein sequence ID" value="ABX51406.1"/>
    <property type="molecule type" value="Genomic_DNA"/>
</dbReference>
<dbReference type="KEGG" id="sbn:Sbal195_4248"/>
<evidence type="ECO:0000313" key="2">
    <source>
        <dbReference type="Proteomes" id="UP000000770"/>
    </source>
</evidence>
<evidence type="ECO:0000313" key="1">
    <source>
        <dbReference type="EMBL" id="ABX51406.1"/>
    </source>
</evidence>
<dbReference type="AlphaFoldDB" id="A9KU25"/>
<accession>A9KU25</accession>
<dbReference type="HOGENOM" id="CLU_2144118_0_0_6"/>
<sequence>MLLWRLEPYAVKVARTVLRETALGNKCRPPDNSFLAERAARGLVRIGIVATVTVGDMDVAVEPIGIYLRRVTGETMTIHAAQLTTKLSCFGAKAFRQMNSSMVVKIAIVATVAVGSMSLGKQ</sequence>
<dbReference type="Proteomes" id="UP000000770">
    <property type="component" value="Chromosome"/>
</dbReference>
<protein>
    <submittedName>
        <fullName evidence="1">Uncharacterized protein</fullName>
    </submittedName>
</protein>
<proteinExistence type="predicted"/>
<name>A9KU25_SHEB9</name>
<organism evidence="1 2">
    <name type="scientific">Shewanella baltica (strain OS195)</name>
    <dbReference type="NCBI Taxonomy" id="399599"/>
    <lineage>
        <taxon>Bacteria</taxon>
        <taxon>Pseudomonadati</taxon>
        <taxon>Pseudomonadota</taxon>
        <taxon>Gammaproteobacteria</taxon>
        <taxon>Alteromonadales</taxon>
        <taxon>Shewanellaceae</taxon>
        <taxon>Shewanella</taxon>
    </lineage>
</organism>